<dbReference type="Proteomes" id="UP000614601">
    <property type="component" value="Unassembled WGS sequence"/>
</dbReference>
<dbReference type="InterPro" id="IPR034035">
    <property type="entry name" value="Astacin-like_dom"/>
</dbReference>
<organism evidence="12 13">
    <name type="scientific">Bursaphelenchus okinawaensis</name>
    <dbReference type="NCBI Taxonomy" id="465554"/>
    <lineage>
        <taxon>Eukaryota</taxon>
        <taxon>Metazoa</taxon>
        <taxon>Ecdysozoa</taxon>
        <taxon>Nematoda</taxon>
        <taxon>Chromadorea</taxon>
        <taxon>Rhabditida</taxon>
        <taxon>Tylenchina</taxon>
        <taxon>Tylenchomorpha</taxon>
        <taxon>Aphelenchoidea</taxon>
        <taxon>Aphelenchoididae</taxon>
        <taxon>Bursaphelenchus</taxon>
    </lineage>
</organism>
<feature type="domain" description="Peptidase M12A" evidence="11">
    <location>
        <begin position="37"/>
        <end position="231"/>
    </location>
</feature>
<dbReference type="AlphaFoldDB" id="A0A811JS11"/>
<keyword evidence="1" id="KW-0245">EGF-like domain</keyword>
<evidence type="ECO:0000313" key="13">
    <source>
        <dbReference type="Proteomes" id="UP000614601"/>
    </source>
</evidence>
<protein>
    <recommendedName>
        <fullName evidence="10">Metalloendopeptidase</fullName>
        <ecNumber evidence="10">3.4.24.-</ecNumber>
    </recommendedName>
</protein>
<dbReference type="PROSITE" id="PS51864">
    <property type="entry name" value="ASTACIN"/>
    <property type="match status" value="1"/>
</dbReference>
<dbReference type="Pfam" id="PF01400">
    <property type="entry name" value="Astacin"/>
    <property type="match status" value="1"/>
</dbReference>
<dbReference type="EC" id="3.4.24.-" evidence="10"/>
<dbReference type="InterPro" id="IPR001506">
    <property type="entry name" value="Peptidase_M12A"/>
</dbReference>
<name>A0A811JS11_9BILA</name>
<feature type="binding site" evidence="9">
    <location>
        <position position="131"/>
    </location>
    <ligand>
        <name>Zn(2+)</name>
        <dbReference type="ChEBI" id="CHEBI:29105"/>
        <note>catalytic</note>
    </ligand>
</feature>
<evidence type="ECO:0000256" key="10">
    <source>
        <dbReference type="RuleBase" id="RU361183"/>
    </source>
</evidence>
<dbReference type="InterPro" id="IPR000859">
    <property type="entry name" value="CUB_dom"/>
</dbReference>
<keyword evidence="13" id="KW-1185">Reference proteome</keyword>
<evidence type="ECO:0000259" key="11">
    <source>
        <dbReference type="PROSITE" id="PS51864"/>
    </source>
</evidence>
<evidence type="ECO:0000256" key="1">
    <source>
        <dbReference type="ARBA" id="ARBA00022536"/>
    </source>
</evidence>
<dbReference type="SMART" id="SM00042">
    <property type="entry name" value="CUB"/>
    <property type="match status" value="1"/>
</dbReference>
<dbReference type="PRINTS" id="PR00480">
    <property type="entry name" value="ASTACIN"/>
</dbReference>
<dbReference type="GO" id="GO:0006508">
    <property type="term" value="P:proteolysis"/>
    <property type="evidence" value="ECO:0007669"/>
    <property type="project" value="UniProtKB-KW"/>
</dbReference>
<evidence type="ECO:0000256" key="3">
    <source>
        <dbReference type="ARBA" id="ARBA00022723"/>
    </source>
</evidence>
<dbReference type="OrthoDB" id="291007at2759"/>
<accession>A0A811JS11</accession>
<dbReference type="Gene3D" id="3.40.390.10">
    <property type="entry name" value="Collagenase (Catalytic Domain)"/>
    <property type="match status" value="1"/>
</dbReference>
<sequence length="453" mass="51291">MITTLYNIRNRDLQNFDRIVVAEAEKKKGKRRRSKRKVITGSVYRWNNKAPIPYTFREEDKKWRLLIKEGLKLWEHETCLRFKENGPGKDRIQFIRGGGCYSSVGRTGGVQKISIGFGCEDKGIVSHEVGHSLGFWHEQSRPDRDKYIKLEGEYIAGGTEGNFAKRSDLESDGMGLPYDLGSVMHYGPTAFTLDWDHNTIVTKDKKYQHTIGQRVGPSFIDVKQINRLYCYQTCVGTTVRCENGGYADPNNCNKCKCPPGLSGPHCNQVEKDYALCGGELHADSNWQHLTHKGKQRCVWRISTKKARIRVILDKASYQCQTTCKSYLEIKHNSDFQQVGFRSCCDEKSIETVSDQEELIIIHDPLDQSYDGSFTLRYIRDSGAPLPKPPPPAWVPGSENRSFRGVSGKGGVIEKFILNALPKVRDPNRPVESVFSIFTDYVASSFLGASRDAK</sequence>
<reference evidence="12" key="1">
    <citation type="submission" date="2020-09" db="EMBL/GenBank/DDBJ databases">
        <authorList>
            <person name="Kikuchi T."/>
        </authorList>
    </citation>
    <scope>NUCLEOTIDE SEQUENCE</scope>
    <source>
        <strain evidence="12">SH1</strain>
    </source>
</reference>
<dbReference type="Proteomes" id="UP000783686">
    <property type="component" value="Unassembled WGS sequence"/>
</dbReference>
<dbReference type="EMBL" id="CAJFDH010000001">
    <property type="protein sequence ID" value="CAD5205929.1"/>
    <property type="molecule type" value="Genomic_DNA"/>
</dbReference>
<evidence type="ECO:0000256" key="4">
    <source>
        <dbReference type="ARBA" id="ARBA00022801"/>
    </source>
</evidence>
<gene>
    <name evidence="12" type="ORF">BOKJ2_LOCUS613</name>
</gene>
<keyword evidence="2 9" id="KW-0645">Protease</keyword>
<evidence type="ECO:0000256" key="6">
    <source>
        <dbReference type="ARBA" id="ARBA00023049"/>
    </source>
</evidence>
<keyword evidence="8" id="KW-0325">Glycoprotein</keyword>
<dbReference type="SUPFAM" id="SSF55486">
    <property type="entry name" value="Metalloproteases ('zincins'), catalytic domain"/>
    <property type="match status" value="1"/>
</dbReference>
<dbReference type="GO" id="GO:0004222">
    <property type="term" value="F:metalloendopeptidase activity"/>
    <property type="evidence" value="ECO:0007669"/>
    <property type="project" value="UniProtKB-UniRule"/>
</dbReference>
<evidence type="ECO:0000256" key="2">
    <source>
        <dbReference type="ARBA" id="ARBA00022670"/>
    </source>
</evidence>
<evidence type="ECO:0000256" key="7">
    <source>
        <dbReference type="ARBA" id="ARBA00023157"/>
    </source>
</evidence>
<keyword evidence="5 9" id="KW-0862">Zinc</keyword>
<dbReference type="PANTHER" id="PTHR10127:SF898">
    <property type="entry name" value="ZINC METALLOPROTEINASE NAS-30"/>
    <property type="match status" value="1"/>
</dbReference>
<dbReference type="SMART" id="SM00235">
    <property type="entry name" value="ZnMc"/>
    <property type="match status" value="1"/>
</dbReference>
<comment type="cofactor">
    <cofactor evidence="9 10">
        <name>Zn(2+)</name>
        <dbReference type="ChEBI" id="CHEBI:29105"/>
    </cofactor>
    <text evidence="9 10">Binds 1 zinc ion per subunit.</text>
</comment>
<dbReference type="GO" id="GO:0018996">
    <property type="term" value="P:molting cycle, collagen and cuticulin-based cuticle"/>
    <property type="evidence" value="ECO:0007669"/>
    <property type="project" value="UniProtKB-ARBA"/>
</dbReference>
<dbReference type="InterPro" id="IPR006026">
    <property type="entry name" value="Peptidase_Metallo"/>
</dbReference>
<evidence type="ECO:0000256" key="8">
    <source>
        <dbReference type="ARBA" id="ARBA00023180"/>
    </source>
</evidence>
<comment type="caution">
    <text evidence="12">The sequence shown here is derived from an EMBL/GenBank/DDBJ whole genome shotgun (WGS) entry which is preliminary data.</text>
</comment>
<evidence type="ECO:0000256" key="5">
    <source>
        <dbReference type="ARBA" id="ARBA00022833"/>
    </source>
</evidence>
<dbReference type="SUPFAM" id="SSF49854">
    <property type="entry name" value="Spermadhesin, CUB domain"/>
    <property type="match status" value="1"/>
</dbReference>
<dbReference type="InterPro" id="IPR035914">
    <property type="entry name" value="Sperma_CUB_dom_sf"/>
</dbReference>
<dbReference type="EMBL" id="CAJFCW020000001">
    <property type="protein sequence ID" value="CAG9079853.1"/>
    <property type="molecule type" value="Genomic_DNA"/>
</dbReference>
<dbReference type="PANTHER" id="PTHR10127">
    <property type="entry name" value="DISCOIDIN, CUB, EGF, LAMININ , AND ZINC METALLOPROTEASE DOMAIN CONTAINING"/>
    <property type="match status" value="1"/>
</dbReference>
<evidence type="ECO:0000256" key="9">
    <source>
        <dbReference type="PROSITE-ProRule" id="PRU01211"/>
    </source>
</evidence>
<dbReference type="GO" id="GO:0008270">
    <property type="term" value="F:zinc ion binding"/>
    <property type="evidence" value="ECO:0007669"/>
    <property type="project" value="UniProtKB-UniRule"/>
</dbReference>
<evidence type="ECO:0000313" key="12">
    <source>
        <dbReference type="EMBL" id="CAD5205929.1"/>
    </source>
</evidence>
<keyword evidence="3 9" id="KW-0479">Metal-binding</keyword>
<dbReference type="InterPro" id="IPR024079">
    <property type="entry name" value="MetalloPept_cat_dom_sf"/>
</dbReference>
<feature type="binding site" evidence="9">
    <location>
        <position position="137"/>
    </location>
    <ligand>
        <name>Zn(2+)</name>
        <dbReference type="ChEBI" id="CHEBI:29105"/>
        <note>catalytic</note>
    </ligand>
</feature>
<dbReference type="CDD" id="cd04280">
    <property type="entry name" value="ZnMc_astacin_like"/>
    <property type="match status" value="1"/>
</dbReference>
<proteinExistence type="predicted"/>
<keyword evidence="7" id="KW-1015">Disulfide bond</keyword>
<dbReference type="FunFam" id="3.40.390.10:FF:000028">
    <property type="entry name" value="Zinc metalloproteinase"/>
    <property type="match status" value="1"/>
</dbReference>
<comment type="caution">
    <text evidence="9">Lacks conserved residue(s) required for the propagation of feature annotation.</text>
</comment>
<feature type="active site" evidence="9">
    <location>
        <position position="128"/>
    </location>
</feature>
<keyword evidence="4 9" id="KW-0378">Hydrolase</keyword>
<feature type="binding site" evidence="9">
    <location>
        <position position="127"/>
    </location>
    <ligand>
        <name>Zn(2+)</name>
        <dbReference type="ChEBI" id="CHEBI:29105"/>
        <note>catalytic</note>
    </ligand>
</feature>
<keyword evidence="6 9" id="KW-0482">Metalloprotease</keyword>